<dbReference type="PROSITE" id="PS51755">
    <property type="entry name" value="OMPR_PHOB"/>
    <property type="match status" value="1"/>
</dbReference>
<dbReference type="SMART" id="SM01043">
    <property type="entry name" value="BTAD"/>
    <property type="match status" value="1"/>
</dbReference>
<dbReference type="InterPro" id="IPR051677">
    <property type="entry name" value="AfsR-DnrI-RedD_regulator"/>
</dbReference>
<evidence type="ECO:0000259" key="6">
    <source>
        <dbReference type="PROSITE" id="PS51755"/>
    </source>
</evidence>
<dbReference type="AlphaFoldDB" id="A0A3E0HEC6"/>
<keyword evidence="3 5" id="KW-0238">DNA-binding</keyword>
<protein>
    <submittedName>
        <fullName evidence="7">Transcriptional regulator</fullName>
    </submittedName>
</protein>
<dbReference type="InterPro" id="IPR016032">
    <property type="entry name" value="Sig_transdc_resp-reg_C-effctor"/>
</dbReference>
<dbReference type="SUPFAM" id="SSF46894">
    <property type="entry name" value="C-terminal effector domain of the bipartite response regulators"/>
    <property type="match status" value="1"/>
</dbReference>
<gene>
    <name evidence="7" type="ORF">BCF44_109135</name>
</gene>
<dbReference type="Gene3D" id="3.40.50.300">
    <property type="entry name" value="P-loop containing nucleotide triphosphate hydrolases"/>
    <property type="match status" value="1"/>
</dbReference>
<evidence type="ECO:0000256" key="5">
    <source>
        <dbReference type="PROSITE-ProRule" id="PRU01091"/>
    </source>
</evidence>
<evidence type="ECO:0000313" key="8">
    <source>
        <dbReference type="Proteomes" id="UP000256269"/>
    </source>
</evidence>
<keyword evidence="2" id="KW-0805">Transcription regulation</keyword>
<dbReference type="InterPro" id="IPR027417">
    <property type="entry name" value="P-loop_NTPase"/>
</dbReference>
<dbReference type="SUPFAM" id="SSF48452">
    <property type="entry name" value="TPR-like"/>
    <property type="match status" value="2"/>
</dbReference>
<dbReference type="InterPro" id="IPR001867">
    <property type="entry name" value="OmpR/PhoB-type_DNA-bd"/>
</dbReference>
<dbReference type="Pfam" id="PF03704">
    <property type="entry name" value="BTAD"/>
    <property type="match status" value="1"/>
</dbReference>
<proteinExistence type="inferred from homology"/>
<keyword evidence="4" id="KW-0804">Transcription</keyword>
<accession>A0A3E0HEC6</accession>
<feature type="DNA-binding region" description="OmpR/PhoB-type" evidence="5">
    <location>
        <begin position="1"/>
        <end position="95"/>
    </location>
</feature>
<dbReference type="GO" id="GO:0003677">
    <property type="term" value="F:DNA binding"/>
    <property type="evidence" value="ECO:0007669"/>
    <property type="project" value="UniProtKB-UniRule"/>
</dbReference>
<dbReference type="InterPro" id="IPR036388">
    <property type="entry name" value="WH-like_DNA-bd_sf"/>
</dbReference>
<dbReference type="Proteomes" id="UP000256269">
    <property type="component" value="Unassembled WGS sequence"/>
</dbReference>
<evidence type="ECO:0000256" key="2">
    <source>
        <dbReference type="ARBA" id="ARBA00023015"/>
    </source>
</evidence>
<evidence type="ECO:0000256" key="4">
    <source>
        <dbReference type="ARBA" id="ARBA00023163"/>
    </source>
</evidence>
<evidence type="ECO:0000256" key="3">
    <source>
        <dbReference type="ARBA" id="ARBA00023125"/>
    </source>
</evidence>
<dbReference type="Gene3D" id="1.10.10.10">
    <property type="entry name" value="Winged helix-like DNA-binding domain superfamily/Winged helix DNA-binding domain"/>
    <property type="match status" value="1"/>
</dbReference>
<comment type="caution">
    <text evidence="7">The sequence shown here is derived from an EMBL/GenBank/DDBJ whole genome shotgun (WGS) entry which is preliminary data.</text>
</comment>
<sequence length="1130" mass="122087">MELLGTVRAWSDTGEISLGPPRQRAVFAMLAASVNTVVSRSELVDGIWGEDPPASADGSIFTYISDLRRALEPNRPNRAPSQLLESSGGGYVLRLPAEDVDLTRFEMLRQQATTLTGTAAVRTLDAALALWPTDEDALGGIPGPYAERRRASLAELRLATRVHRVETMIEMGADVLDELTRLTEAYPLRERLRALLMTALWRGGRRAEALEVYDDASKLLSDELGIEPSPPLTRLYERIKANEPPQRPARTVPARASHHIRIPDGFVSREAEIARMQAMVAQAAAGSGGIIWIEGEPGIGKSSLLAAGLKGAEGQGCQLGWAVADELGQRFPLRTILDCLDVDGRSADPRRAELAATLHGPANALLPGVDPVTAAVDRLLAFVETLTEDAPLLLVVDDLQWADETSLLVWHRLCRATTRLPLLLTGSARTLPRRPHVAEVRRAAEADNGYIVALEPLTESAVQDIVRESVGAPPGPELANLTARAGGNPLYVRELLDALDREHAITVADGSAEIQHQTAVTAPGSLVAALTRRLSFLSTGAKEALQWASLLGGEFVLDDLAIVSDRPVPDLMTLLDEAITGKVLVHNGSYLAFRHGLIRQALYEGTPNAVRLALHNHAAQALAKAGAPREQVAEQLLAVPGAVENWVVTWLQDNASVLGQRAPQITMDLIRRALATPTITTAARTALTAELAMLSFGLGGTPEAEVRYVIGRTDDVERLSEMRSILAHVLCRRGEGAAAVEMLRESIEGPNVPEHWKARHEVLTATAERTGNHDLTATEASARRAVKRGQECGDAFATAHGLQELWVVHSVRREHAAAITVADQAIATVAGDPELVGLRLSVLDNRLFSLQNLDRLAEVDETLDFARELGRQHAVPTELHVPAAVHHYWVGRWDETLADLDGVAQDSPEMTFYGLRESTVTLLLLHGIAALIALRRADDDAALAHLQAAAELPVASPAERENCDFLVAAQAVAAEQEGRIDEAISLLTPNLKADYSQMTLRHQWLPDLARLAVQRGDLDTARAAAEQCDDEASREQHPARAFAASLRCRALVTGDPTPARQAADHYRRFGRAVELGQALEDLAVLHAAQGELAQAQAALDEAIAVYGTFGARWDIERATERAGAHGVRPK</sequence>
<dbReference type="GO" id="GO:0006355">
    <property type="term" value="P:regulation of DNA-templated transcription"/>
    <property type="evidence" value="ECO:0007669"/>
    <property type="project" value="InterPro"/>
</dbReference>
<evidence type="ECO:0000256" key="1">
    <source>
        <dbReference type="ARBA" id="ARBA00005820"/>
    </source>
</evidence>
<dbReference type="PANTHER" id="PTHR35807:SF1">
    <property type="entry name" value="TRANSCRIPTIONAL REGULATOR REDD"/>
    <property type="match status" value="1"/>
</dbReference>
<dbReference type="RefSeq" id="WP_147328633.1">
    <property type="nucleotide sequence ID" value="NZ_CP144375.1"/>
</dbReference>
<dbReference type="SMART" id="SM00862">
    <property type="entry name" value="Trans_reg_C"/>
    <property type="match status" value="1"/>
</dbReference>
<organism evidence="7 8">
    <name type="scientific">Kutzneria buriramensis</name>
    <dbReference type="NCBI Taxonomy" id="1045776"/>
    <lineage>
        <taxon>Bacteria</taxon>
        <taxon>Bacillati</taxon>
        <taxon>Actinomycetota</taxon>
        <taxon>Actinomycetes</taxon>
        <taxon>Pseudonocardiales</taxon>
        <taxon>Pseudonocardiaceae</taxon>
        <taxon>Kutzneria</taxon>
    </lineage>
</organism>
<dbReference type="InterPro" id="IPR005158">
    <property type="entry name" value="BTAD"/>
</dbReference>
<dbReference type="InterPro" id="IPR011990">
    <property type="entry name" value="TPR-like_helical_dom_sf"/>
</dbReference>
<reference evidence="7 8" key="1">
    <citation type="submission" date="2018-08" db="EMBL/GenBank/DDBJ databases">
        <title>Genomic Encyclopedia of Archaeal and Bacterial Type Strains, Phase II (KMG-II): from individual species to whole genera.</title>
        <authorList>
            <person name="Goeker M."/>
        </authorList>
    </citation>
    <scope>NUCLEOTIDE SEQUENCE [LARGE SCALE GENOMIC DNA]</scope>
    <source>
        <strain evidence="7 8">DSM 45791</strain>
    </source>
</reference>
<dbReference type="Pfam" id="PF00486">
    <property type="entry name" value="Trans_reg_C"/>
    <property type="match status" value="1"/>
</dbReference>
<dbReference type="InterPro" id="IPR041664">
    <property type="entry name" value="AAA_16"/>
</dbReference>
<feature type="domain" description="OmpR/PhoB-type" evidence="6">
    <location>
        <begin position="1"/>
        <end position="95"/>
    </location>
</feature>
<dbReference type="EMBL" id="QUNO01000009">
    <property type="protein sequence ID" value="REH43592.1"/>
    <property type="molecule type" value="Genomic_DNA"/>
</dbReference>
<dbReference type="CDD" id="cd15831">
    <property type="entry name" value="BTAD"/>
    <property type="match status" value="1"/>
</dbReference>
<name>A0A3E0HEC6_9PSEU</name>
<comment type="similarity">
    <text evidence="1">Belongs to the AfsR/DnrI/RedD regulatory family.</text>
</comment>
<keyword evidence="8" id="KW-1185">Reference proteome</keyword>
<dbReference type="PANTHER" id="PTHR35807">
    <property type="entry name" value="TRANSCRIPTIONAL REGULATOR REDD-RELATED"/>
    <property type="match status" value="1"/>
</dbReference>
<dbReference type="Pfam" id="PF13191">
    <property type="entry name" value="AAA_16"/>
    <property type="match status" value="1"/>
</dbReference>
<dbReference type="GO" id="GO:0000160">
    <property type="term" value="P:phosphorelay signal transduction system"/>
    <property type="evidence" value="ECO:0007669"/>
    <property type="project" value="InterPro"/>
</dbReference>
<dbReference type="Gene3D" id="1.25.40.10">
    <property type="entry name" value="Tetratricopeptide repeat domain"/>
    <property type="match status" value="2"/>
</dbReference>
<dbReference type="SUPFAM" id="SSF52540">
    <property type="entry name" value="P-loop containing nucleoside triphosphate hydrolases"/>
    <property type="match status" value="1"/>
</dbReference>
<evidence type="ECO:0000313" key="7">
    <source>
        <dbReference type="EMBL" id="REH43592.1"/>
    </source>
</evidence>
<dbReference type="OrthoDB" id="8482304at2"/>